<evidence type="ECO:0000313" key="2">
    <source>
        <dbReference type="EMBL" id="KAL1381024.1"/>
    </source>
</evidence>
<dbReference type="Proteomes" id="UP001562425">
    <property type="component" value="Unassembled WGS sequence"/>
</dbReference>
<evidence type="ECO:0000256" key="1">
    <source>
        <dbReference type="SAM" id="MobiDB-lite"/>
    </source>
</evidence>
<keyword evidence="3" id="KW-1185">Reference proteome</keyword>
<accession>A0ABD1CZM4</accession>
<protein>
    <submittedName>
        <fullName evidence="2">Uncharacterized protein</fullName>
    </submittedName>
</protein>
<organism evidence="2 3">
    <name type="scientific">Culex pipiens pipiens</name>
    <name type="common">Northern house mosquito</name>
    <dbReference type="NCBI Taxonomy" id="38569"/>
    <lineage>
        <taxon>Eukaryota</taxon>
        <taxon>Metazoa</taxon>
        <taxon>Ecdysozoa</taxon>
        <taxon>Arthropoda</taxon>
        <taxon>Hexapoda</taxon>
        <taxon>Insecta</taxon>
        <taxon>Pterygota</taxon>
        <taxon>Neoptera</taxon>
        <taxon>Endopterygota</taxon>
        <taxon>Diptera</taxon>
        <taxon>Nematocera</taxon>
        <taxon>Culicoidea</taxon>
        <taxon>Culicidae</taxon>
        <taxon>Culicinae</taxon>
        <taxon>Culicini</taxon>
        <taxon>Culex</taxon>
        <taxon>Culex</taxon>
    </lineage>
</organism>
<reference evidence="2 3" key="1">
    <citation type="submission" date="2024-05" db="EMBL/GenBank/DDBJ databases">
        <title>Culex pipiens pipiens assembly and annotation.</title>
        <authorList>
            <person name="Alout H."/>
            <person name="Durand T."/>
        </authorList>
    </citation>
    <scope>NUCLEOTIDE SEQUENCE [LARGE SCALE GENOMIC DNA]</scope>
    <source>
        <strain evidence="2">HA-2024</strain>
        <tissue evidence="2">Whole body</tissue>
    </source>
</reference>
<feature type="region of interest" description="Disordered" evidence="1">
    <location>
        <begin position="140"/>
        <end position="175"/>
    </location>
</feature>
<evidence type="ECO:0000313" key="3">
    <source>
        <dbReference type="Proteomes" id="UP001562425"/>
    </source>
</evidence>
<dbReference type="AlphaFoldDB" id="A0ABD1CZM4"/>
<dbReference type="EMBL" id="JBEHCU010008842">
    <property type="protein sequence ID" value="KAL1381024.1"/>
    <property type="molecule type" value="Genomic_DNA"/>
</dbReference>
<name>A0ABD1CZM4_CULPP</name>
<sequence>MEIEVHNLGCLLVIDDTFVAKDGLADLAALDRARSIQQAKMALLRQLCNVQVLLDYPAEATGRGGRHRSEVLREQARNLFQVELATERRNHRLKNYPAVLGDNATSKLNSTLLLRCANVLEAPATALLDRAPEFRRHRLKDPAGNAVPSGAQRGANVSRPGQVAEGDFPAAVAES</sequence>
<comment type="caution">
    <text evidence="2">The sequence shown here is derived from an EMBL/GenBank/DDBJ whole genome shotgun (WGS) entry which is preliminary data.</text>
</comment>
<proteinExistence type="predicted"/>
<gene>
    <name evidence="2" type="ORF">pipiens_013773</name>
</gene>